<reference evidence="1" key="2">
    <citation type="journal article" date="2015" name="Data Brief">
        <title>Shoot transcriptome of the giant reed, Arundo donax.</title>
        <authorList>
            <person name="Barrero R.A."/>
            <person name="Guerrero F.D."/>
            <person name="Moolhuijzen P."/>
            <person name="Goolsby J.A."/>
            <person name="Tidwell J."/>
            <person name="Bellgard S.E."/>
            <person name="Bellgard M.I."/>
        </authorList>
    </citation>
    <scope>NUCLEOTIDE SEQUENCE</scope>
    <source>
        <tissue evidence="1">Shoot tissue taken approximately 20 cm above the soil surface</tissue>
    </source>
</reference>
<protein>
    <submittedName>
        <fullName evidence="1">Uncharacterized protein</fullName>
    </submittedName>
</protein>
<organism evidence="1">
    <name type="scientific">Arundo donax</name>
    <name type="common">Giant reed</name>
    <name type="synonym">Donax arundinaceus</name>
    <dbReference type="NCBI Taxonomy" id="35708"/>
    <lineage>
        <taxon>Eukaryota</taxon>
        <taxon>Viridiplantae</taxon>
        <taxon>Streptophyta</taxon>
        <taxon>Embryophyta</taxon>
        <taxon>Tracheophyta</taxon>
        <taxon>Spermatophyta</taxon>
        <taxon>Magnoliopsida</taxon>
        <taxon>Liliopsida</taxon>
        <taxon>Poales</taxon>
        <taxon>Poaceae</taxon>
        <taxon>PACMAD clade</taxon>
        <taxon>Arundinoideae</taxon>
        <taxon>Arundineae</taxon>
        <taxon>Arundo</taxon>
    </lineage>
</organism>
<sequence>MNFRSVSSENHSSFHVYTELISLDCLLCEFRTLLQYCPCIWLSKTNVKHLLC</sequence>
<accession>A0A0A8ZYW9</accession>
<evidence type="ECO:0000313" key="1">
    <source>
        <dbReference type="EMBL" id="JAD44564.1"/>
    </source>
</evidence>
<reference evidence="1" key="1">
    <citation type="submission" date="2014-09" db="EMBL/GenBank/DDBJ databases">
        <authorList>
            <person name="Magalhaes I.L.F."/>
            <person name="Oliveira U."/>
            <person name="Santos F.R."/>
            <person name="Vidigal T.H.D.A."/>
            <person name="Brescovit A.D."/>
            <person name="Santos A.J."/>
        </authorList>
    </citation>
    <scope>NUCLEOTIDE SEQUENCE</scope>
    <source>
        <tissue evidence="1">Shoot tissue taken approximately 20 cm above the soil surface</tissue>
    </source>
</reference>
<dbReference type="EMBL" id="GBRH01253331">
    <property type="protein sequence ID" value="JAD44564.1"/>
    <property type="molecule type" value="Transcribed_RNA"/>
</dbReference>
<dbReference type="AlphaFoldDB" id="A0A0A8ZYW9"/>
<name>A0A0A8ZYW9_ARUDO</name>
<proteinExistence type="predicted"/>